<organism evidence="2 3">
    <name type="scientific">Uncinula necator</name>
    <name type="common">Grape powdery mildew</name>
    <dbReference type="NCBI Taxonomy" id="52586"/>
    <lineage>
        <taxon>Eukaryota</taxon>
        <taxon>Fungi</taxon>
        <taxon>Dikarya</taxon>
        <taxon>Ascomycota</taxon>
        <taxon>Pezizomycotina</taxon>
        <taxon>Leotiomycetes</taxon>
        <taxon>Erysiphales</taxon>
        <taxon>Erysiphaceae</taxon>
        <taxon>Erysiphe</taxon>
    </lineage>
</organism>
<feature type="region of interest" description="Disordered" evidence="1">
    <location>
        <begin position="1"/>
        <end position="45"/>
    </location>
</feature>
<feature type="compositionally biased region" description="Low complexity" evidence="1">
    <location>
        <begin position="34"/>
        <end position="45"/>
    </location>
</feature>
<reference evidence="2 3" key="1">
    <citation type="journal article" date="2014" name="BMC Genomics">
        <title>Adaptive genomic structural variation in the grape powdery mildew pathogen, Erysiphe necator.</title>
        <authorList>
            <person name="Jones L."/>
            <person name="Riaz S."/>
            <person name="Morales-Cruz A."/>
            <person name="Amrine K.C."/>
            <person name="McGuire B."/>
            <person name="Gubler W.D."/>
            <person name="Walker M.A."/>
            <person name="Cantu D."/>
        </authorList>
    </citation>
    <scope>NUCLEOTIDE SEQUENCE [LARGE SCALE GENOMIC DNA]</scope>
    <source>
        <strain evidence="3">c</strain>
    </source>
</reference>
<name>A0A0B1NVJ0_UNCNE</name>
<accession>A0A0B1NVJ0</accession>
<keyword evidence="3" id="KW-1185">Reference proteome</keyword>
<comment type="caution">
    <text evidence="2">The sequence shown here is derived from an EMBL/GenBank/DDBJ whole genome shotgun (WGS) entry which is preliminary data.</text>
</comment>
<evidence type="ECO:0000256" key="1">
    <source>
        <dbReference type="SAM" id="MobiDB-lite"/>
    </source>
</evidence>
<dbReference type="AlphaFoldDB" id="A0A0B1NVJ0"/>
<evidence type="ECO:0000313" key="2">
    <source>
        <dbReference type="EMBL" id="KHJ30347.1"/>
    </source>
</evidence>
<dbReference type="HOGENOM" id="CLU_2039805_0_0_1"/>
<dbReference type="Proteomes" id="UP000030854">
    <property type="component" value="Unassembled WGS sequence"/>
</dbReference>
<gene>
    <name evidence="2" type="ORF">EV44_g3424</name>
</gene>
<dbReference type="EMBL" id="JNVN01004436">
    <property type="protein sequence ID" value="KHJ30347.1"/>
    <property type="molecule type" value="Genomic_DNA"/>
</dbReference>
<protein>
    <submittedName>
        <fullName evidence="2">Uncharacterized protein</fullName>
    </submittedName>
</protein>
<proteinExistence type="predicted"/>
<sequence length="121" mass="13465">MAPIFFKPVSQSLEKKPPLNDKLPLTPPKNIKYPTLSPFSPSTSPCLPGTLIQDKDKDVDEELDFNNDDDEISPLRLALKKALAVNGTMQSRIFQLELFSKQADNFAADIPILKNESVPNL</sequence>
<evidence type="ECO:0000313" key="3">
    <source>
        <dbReference type="Proteomes" id="UP000030854"/>
    </source>
</evidence>